<name>A0A8S1PKE8_PARPR</name>
<keyword evidence="1" id="KW-1133">Transmembrane helix</keyword>
<dbReference type="EMBL" id="CAJJDM010000124">
    <property type="protein sequence ID" value="CAD8103705.1"/>
    <property type="molecule type" value="Genomic_DNA"/>
</dbReference>
<gene>
    <name evidence="2" type="ORF">PPRIM_AZ9-3.1.T1210181</name>
</gene>
<feature type="transmembrane region" description="Helical" evidence="1">
    <location>
        <begin position="227"/>
        <end position="248"/>
    </location>
</feature>
<evidence type="ECO:0000313" key="3">
    <source>
        <dbReference type="Proteomes" id="UP000688137"/>
    </source>
</evidence>
<evidence type="ECO:0000256" key="1">
    <source>
        <dbReference type="SAM" id="Phobius"/>
    </source>
</evidence>
<evidence type="ECO:0000313" key="2">
    <source>
        <dbReference type="EMBL" id="CAD8103705.1"/>
    </source>
</evidence>
<feature type="transmembrane region" description="Helical" evidence="1">
    <location>
        <begin position="132"/>
        <end position="156"/>
    </location>
</feature>
<proteinExistence type="predicted"/>
<feature type="transmembrane region" description="Helical" evidence="1">
    <location>
        <begin position="12"/>
        <end position="35"/>
    </location>
</feature>
<keyword evidence="1" id="KW-0812">Transmembrane</keyword>
<feature type="transmembrane region" description="Helical" evidence="1">
    <location>
        <begin position="280"/>
        <end position="300"/>
    </location>
</feature>
<organism evidence="2 3">
    <name type="scientific">Paramecium primaurelia</name>
    <dbReference type="NCBI Taxonomy" id="5886"/>
    <lineage>
        <taxon>Eukaryota</taxon>
        <taxon>Sar</taxon>
        <taxon>Alveolata</taxon>
        <taxon>Ciliophora</taxon>
        <taxon>Intramacronucleata</taxon>
        <taxon>Oligohymenophorea</taxon>
        <taxon>Peniculida</taxon>
        <taxon>Parameciidae</taxon>
        <taxon>Paramecium</taxon>
    </lineage>
</organism>
<dbReference type="AlphaFoldDB" id="A0A8S1PKE8"/>
<feature type="transmembrane region" description="Helical" evidence="1">
    <location>
        <begin position="47"/>
        <end position="71"/>
    </location>
</feature>
<dbReference type="OMA" id="HENHINA"/>
<comment type="caution">
    <text evidence="2">The sequence shown here is derived from an EMBL/GenBank/DDBJ whole genome shotgun (WGS) entry which is preliminary data.</text>
</comment>
<feature type="transmembrane region" description="Helical" evidence="1">
    <location>
        <begin position="312"/>
        <end position="332"/>
    </location>
</feature>
<reference evidence="2" key="1">
    <citation type="submission" date="2021-01" db="EMBL/GenBank/DDBJ databases">
        <authorList>
            <consortium name="Genoscope - CEA"/>
            <person name="William W."/>
        </authorList>
    </citation>
    <scope>NUCLEOTIDE SEQUENCE</scope>
</reference>
<feature type="transmembrane region" description="Helical" evidence="1">
    <location>
        <begin position="91"/>
        <end position="111"/>
    </location>
</feature>
<keyword evidence="1" id="KW-0472">Membrane</keyword>
<protein>
    <recommendedName>
        <fullName evidence="4">Transmembrane protein</fullName>
    </recommendedName>
</protein>
<dbReference type="Proteomes" id="UP000688137">
    <property type="component" value="Unassembled WGS sequence"/>
</dbReference>
<sequence length="377" mass="43774">MNIQDCCQGCTYPLIELIMSVASLLCCVTMIIIYYKSDNFKLFSYTIQLYILLGTSLYTLLDFVFNVYYYSNQCYGICSCPNNLVKSICQITSYISVYGVMNVVSWQTVLIKIAKEAILYKKQEQLSVHVKLCYIQLNLIAFGFFFPIICTILPQLSSNIKPQSSDYVNEIEDEYTNNYDDFIYGLFDNVCWLQYHFNTIQSNFCNSTNQSQNQLTEDFSKRLSTRIITLSLICFFLPVISQSIIQLIDLKSISKKIEAMRMNKEIFKGHENHINAIKGLYLIPYFFLLTCVVPAFMFLLEYFNIQTTDATLFQISKALLSCLGFLILTMYLQNAHIKLVVSHLFKMKEKSIYDFQIDLFSGLEEFDLKKSDLNKQE</sequence>
<accession>A0A8S1PKE8</accession>
<evidence type="ECO:0008006" key="4">
    <source>
        <dbReference type="Google" id="ProtNLM"/>
    </source>
</evidence>
<keyword evidence="3" id="KW-1185">Reference proteome</keyword>